<dbReference type="InterPro" id="IPR010921">
    <property type="entry name" value="Trp_repressor/repl_initiator"/>
</dbReference>
<feature type="domain" description="Insertion element IS150 protein InsJ-like helix-turn-helix" evidence="2">
    <location>
        <begin position="9"/>
        <end position="57"/>
    </location>
</feature>
<evidence type="ECO:0000313" key="4">
    <source>
        <dbReference type="Proteomes" id="UP000541421"/>
    </source>
</evidence>
<comment type="similarity">
    <text evidence="1">Belongs to the IS150/IS1296 orfA family.</text>
</comment>
<dbReference type="SUPFAM" id="SSF46689">
    <property type="entry name" value="Homeodomain-like"/>
    <property type="match status" value="1"/>
</dbReference>
<dbReference type="PANTHER" id="PTHR33795:SF1">
    <property type="entry name" value="INSERTION ELEMENT IS150 PROTEIN INSJ"/>
    <property type="match status" value="1"/>
</dbReference>
<dbReference type="RefSeq" id="WP_171589537.1">
    <property type="nucleotide sequence ID" value="NZ_JABGBO010000023.1"/>
</dbReference>
<dbReference type="Proteomes" id="UP000541421">
    <property type="component" value="Unassembled WGS sequence"/>
</dbReference>
<dbReference type="Gene3D" id="1.10.10.10">
    <property type="entry name" value="Winged helix-like DNA-binding domain superfamily/Winged helix DNA-binding domain"/>
    <property type="match status" value="1"/>
</dbReference>
<comment type="caution">
    <text evidence="3">The sequence shown here is derived from an EMBL/GenBank/DDBJ whole genome shotgun (WGS) entry which is preliminary data.</text>
</comment>
<dbReference type="InterPro" id="IPR055247">
    <property type="entry name" value="InsJ-like_HTH"/>
</dbReference>
<dbReference type="PANTHER" id="PTHR33795">
    <property type="entry name" value="INSERTION ELEMENT IS150 PROTEIN INSJ"/>
    <property type="match status" value="1"/>
</dbReference>
<proteinExistence type="inferred from homology"/>
<dbReference type="GO" id="GO:0043565">
    <property type="term" value="F:sequence-specific DNA binding"/>
    <property type="evidence" value="ECO:0007669"/>
    <property type="project" value="InterPro"/>
</dbReference>
<evidence type="ECO:0000313" key="3">
    <source>
        <dbReference type="EMBL" id="NOL50553.1"/>
    </source>
</evidence>
<sequence>MSKKYSVQQKIDAVLHYLNSHDGYKLTAKKFGITHTLMKQWVRQYRLHGEEGFLNRRPTIHRTLAFKREVIETMRSEGLSLVATSMRYGGIAPSTILKWKRKEEKGLLTGLNKESSMAKQAYRPDLSKPDEEKTREELIRELQYRRAENAYLKKLDELLRKKAQAQQLKKKRP</sequence>
<accession>A0A7Y4LBM5</accession>
<evidence type="ECO:0000256" key="1">
    <source>
        <dbReference type="ARBA" id="ARBA00038232"/>
    </source>
</evidence>
<dbReference type="InterPro" id="IPR036388">
    <property type="entry name" value="WH-like_DNA-bd_sf"/>
</dbReference>
<protein>
    <submittedName>
        <fullName evidence="3">Transposase</fullName>
    </submittedName>
</protein>
<dbReference type="Pfam" id="PF13518">
    <property type="entry name" value="HTH_28"/>
    <property type="match status" value="1"/>
</dbReference>
<dbReference type="InterPro" id="IPR009057">
    <property type="entry name" value="Homeodomain-like_sf"/>
</dbReference>
<dbReference type="SUPFAM" id="SSF48295">
    <property type="entry name" value="TrpR-like"/>
    <property type="match status" value="1"/>
</dbReference>
<evidence type="ECO:0000259" key="2">
    <source>
        <dbReference type="Pfam" id="PF13518"/>
    </source>
</evidence>
<dbReference type="EMBL" id="JABGBO010000023">
    <property type="protein sequence ID" value="NOL50553.1"/>
    <property type="molecule type" value="Genomic_DNA"/>
</dbReference>
<gene>
    <name evidence="3" type="ORF">HKX40_10515</name>
</gene>
<keyword evidence="4" id="KW-1185">Reference proteome</keyword>
<dbReference type="AlphaFoldDB" id="A0A7Y4LBM5"/>
<name>A0A7Y4LBM5_9BURK</name>
<organism evidence="3 4">
    <name type="scientific">Pelistega europaea</name>
    <dbReference type="NCBI Taxonomy" id="106147"/>
    <lineage>
        <taxon>Bacteria</taxon>
        <taxon>Pseudomonadati</taxon>
        <taxon>Pseudomonadota</taxon>
        <taxon>Betaproteobacteria</taxon>
        <taxon>Burkholderiales</taxon>
        <taxon>Alcaligenaceae</taxon>
        <taxon>Pelistega</taxon>
    </lineage>
</organism>
<dbReference type="InterPro" id="IPR052057">
    <property type="entry name" value="IS150/IS1296_orfA-like"/>
</dbReference>
<reference evidence="3 4" key="1">
    <citation type="submission" date="2020-05" db="EMBL/GenBank/DDBJ databases">
        <authorList>
            <person name="Niu N."/>
        </authorList>
    </citation>
    <scope>NUCLEOTIDE SEQUENCE [LARGE SCALE GENOMIC DNA]</scope>
    <source>
        <strain evidence="3 4">LMG10982</strain>
    </source>
</reference>